<sequence>MRKIIALFFIIISYSCDKGNAGEDNIVIKNSDLKTEILKFNENAKYHTGRNTDNTVSVAFWNDNNEIRVGLYSSKKLKNEDYIGKTYADKITVFFYSNDKSAFRDLIDVKFTAKESNDKKDFSDAYTSFYVYKNGKLESIPTK</sequence>
<evidence type="ECO:0000313" key="1">
    <source>
        <dbReference type="EMBL" id="MDA6069150.1"/>
    </source>
</evidence>
<evidence type="ECO:0000313" key="2">
    <source>
        <dbReference type="Proteomes" id="UP001212170"/>
    </source>
</evidence>
<evidence type="ECO:0008006" key="3">
    <source>
        <dbReference type="Google" id="ProtNLM"/>
    </source>
</evidence>
<dbReference type="EMBL" id="JAMZNK010000006">
    <property type="protein sequence ID" value="MDA6069150.1"/>
    <property type="molecule type" value="Genomic_DNA"/>
</dbReference>
<proteinExistence type="predicted"/>
<protein>
    <recommendedName>
        <fullName evidence="3">Lipoprotein</fullName>
    </recommendedName>
</protein>
<accession>A0ABT4W9C0</accession>
<dbReference type="PROSITE" id="PS51257">
    <property type="entry name" value="PROKAR_LIPOPROTEIN"/>
    <property type="match status" value="1"/>
</dbReference>
<comment type="caution">
    <text evidence="1">The sequence shown here is derived from an EMBL/GenBank/DDBJ whole genome shotgun (WGS) entry which is preliminary data.</text>
</comment>
<dbReference type="RefSeq" id="WP_271334964.1">
    <property type="nucleotide sequence ID" value="NZ_JAMZNK010000006.1"/>
</dbReference>
<gene>
    <name evidence="1" type="ORF">NJT12_05915</name>
</gene>
<name>A0ABT4W9C0_9FLAO</name>
<keyword evidence="2" id="KW-1185">Reference proteome</keyword>
<organism evidence="1 2">
    <name type="scientific">Flavobacterium azizsancarii</name>
    <dbReference type="NCBI Taxonomy" id="2961580"/>
    <lineage>
        <taxon>Bacteria</taxon>
        <taxon>Pseudomonadati</taxon>
        <taxon>Bacteroidota</taxon>
        <taxon>Flavobacteriia</taxon>
        <taxon>Flavobacteriales</taxon>
        <taxon>Flavobacteriaceae</taxon>
        <taxon>Flavobacterium</taxon>
    </lineage>
</organism>
<reference evidence="1 2" key="1">
    <citation type="journal article" date="2023" name="Chemosphere">
        <title>Whole genome analysis of Flavobacterium aziz-sancarii sp. nov., isolated from Ardley Island (Antarctica), revealed a rich resistome and bioremediation potential.</title>
        <authorList>
            <person name="Otur C."/>
            <person name="Okay S."/>
            <person name="Kurt-Kizildogan A."/>
        </authorList>
    </citation>
    <scope>NUCLEOTIDE SEQUENCE [LARGE SCALE GENOMIC DNA]</scope>
    <source>
        <strain evidence="1 2">AC</strain>
    </source>
</reference>
<dbReference type="Proteomes" id="UP001212170">
    <property type="component" value="Unassembled WGS sequence"/>
</dbReference>